<protein>
    <submittedName>
        <fullName evidence="1">Uncharacterized protein</fullName>
    </submittedName>
</protein>
<dbReference type="InterPro" id="IPR046182">
    <property type="entry name" value="DUF6210"/>
</dbReference>
<dbReference type="RefSeq" id="WP_012238018.1">
    <property type="nucleotide sequence ID" value="NC_010162.1"/>
</dbReference>
<accession>A9FXU8</accession>
<dbReference type="EMBL" id="AM746676">
    <property type="protein sequence ID" value="CAN95550.1"/>
    <property type="molecule type" value="Genomic_DNA"/>
</dbReference>
<dbReference type="Pfam" id="PF19715">
    <property type="entry name" value="DUF6210"/>
    <property type="match status" value="1"/>
</dbReference>
<proteinExistence type="predicted"/>
<dbReference type="KEGG" id="scl:sce5387"/>
<sequence length="138" mass="15164">MNKIIRLYDAGLGLLIPCPSGVIYSNQTCGNICMQPEIEGVFVPLDAEDGWRSLAAHFEGPKYVGSGAMLGLDQEDADVIDRILRECRIVGIVTDRARLVDSHEAWVHAVIEGESDWSCFTGFGPYPRPGILTWPNSD</sequence>
<keyword evidence="2" id="KW-1185">Reference proteome</keyword>
<dbReference type="AlphaFoldDB" id="A9FXU8"/>
<dbReference type="BioCyc" id="SCEL448385:SCE_RS27635-MONOMER"/>
<dbReference type="STRING" id="448385.sce5387"/>
<evidence type="ECO:0000313" key="2">
    <source>
        <dbReference type="Proteomes" id="UP000002139"/>
    </source>
</evidence>
<name>A9FXU8_SORC5</name>
<reference evidence="1 2" key="1">
    <citation type="journal article" date="2007" name="Nat. Biotechnol.">
        <title>Complete genome sequence of the myxobacterium Sorangium cellulosum.</title>
        <authorList>
            <person name="Schneiker S."/>
            <person name="Perlova O."/>
            <person name="Kaiser O."/>
            <person name="Gerth K."/>
            <person name="Alici A."/>
            <person name="Altmeyer M.O."/>
            <person name="Bartels D."/>
            <person name="Bekel T."/>
            <person name="Beyer S."/>
            <person name="Bode E."/>
            <person name="Bode H.B."/>
            <person name="Bolten C.J."/>
            <person name="Choudhuri J.V."/>
            <person name="Doss S."/>
            <person name="Elnakady Y.A."/>
            <person name="Frank B."/>
            <person name="Gaigalat L."/>
            <person name="Goesmann A."/>
            <person name="Groeger C."/>
            <person name="Gross F."/>
            <person name="Jelsbak L."/>
            <person name="Jelsbak L."/>
            <person name="Kalinowski J."/>
            <person name="Kegler C."/>
            <person name="Knauber T."/>
            <person name="Konietzny S."/>
            <person name="Kopp M."/>
            <person name="Krause L."/>
            <person name="Krug D."/>
            <person name="Linke B."/>
            <person name="Mahmud T."/>
            <person name="Martinez-Arias R."/>
            <person name="McHardy A.C."/>
            <person name="Merai M."/>
            <person name="Meyer F."/>
            <person name="Mormann S."/>
            <person name="Munoz-Dorado J."/>
            <person name="Perez J."/>
            <person name="Pradella S."/>
            <person name="Rachid S."/>
            <person name="Raddatz G."/>
            <person name="Rosenau F."/>
            <person name="Rueckert C."/>
            <person name="Sasse F."/>
            <person name="Scharfe M."/>
            <person name="Schuster S.C."/>
            <person name="Suen G."/>
            <person name="Treuner-Lange A."/>
            <person name="Velicer G.J."/>
            <person name="Vorholter F.-J."/>
            <person name="Weissman K.J."/>
            <person name="Welch R.D."/>
            <person name="Wenzel S.C."/>
            <person name="Whitworth D.E."/>
            <person name="Wilhelm S."/>
            <person name="Wittmann C."/>
            <person name="Bloecker H."/>
            <person name="Puehler A."/>
            <person name="Mueller R."/>
        </authorList>
    </citation>
    <scope>NUCLEOTIDE SEQUENCE [LARGE SCALE GENOMIC DNA]</scope>
    <source>
        <strain evidence="2">So ce56</strain>
    </source>
</reference>
<dbReference type="HOGENOM" id="CLU_1765472_0_0_7"/>
<gene>
    <name evidence="1" type="ordered locus">sce5387</name>
</gene>
<organism evidence="1 2">
    <name type="scientific">Sorangium cellulosum (strain So ce56)</name>
    <name type="common">Polyangium cellulosum (strain So ce56)</name>
    <dbReference type="NCBI Taxonomy" id="448385"/>
    <lineage>
        <taxon>Bacteria</taxon>
        <taxon>Pseudomonadati</taxon>
        <taxon>Myxococcota</taxon>
        <taxon>Polyangia</taxon>
        <taxon>Polyangiales</taxon>
        <taxon>Polyangiaceae</taxon>
        <taxon>Sorangium</taxon>
    </lineage>
</organism>
<dbReference type="OrthoDB" id="72338at2"/>
<evidence type="ECO:0000313" key="1">
    <source>
        <dbReference type="EMBL" id="CAN95550.1"/>
    </source>
</evidence>
<dbReference type="Proteomes" id="UP000002139">
    <property type="component" value="Chromosome"/>
</dbReference>